<dbReference type="PROSITE" id="PS50989">
    <property type="entry name" value="COA_CT_CTER"/>
    <property type="match status" value="1"/>
</dbReference>
<feature type="domain" description="CoA carboxyltransferase C-terminal" evidence="2">
    <location>
        <begin position="269"/>
        <end position="490"/>
    </location>
</feature>
<dbReference type="InterPro" id="IPR034733">
    <property type="entry name" value="AcCoA_carboxyl_beta"/>
</dbReference>
<proteinExistence type="predicted"/>
<comment type="caution">
    <text evidence="3">The sequence shown here is derived from an EMBL/GenBank/DDBJ whole genome shotgun (WGS) entry which is preliminary data.</text>
</comment>
<feature type="domain" description="CoA carboxyltransferase N-terminal" evidence="1">
    <location>
        <begin position="8"/>
        <end position="260"/>
    </location>
</feature>
<name>A0A5B0X3J3_9GAMM</name>
<organism evidence="3 4">
    <name type="scientific">Pseudohalioglobus sediminis</name>
    <dbReference type="NCBI Taxonomy" id="2606449"/>
    <lineage>
        <taxon>Bacteria</taxon>
        <taxon>Pseudomonadati</taxon>
        <taxon>Pseudomonadota</taxon>
        <taxon>Gammaproteobacteria</taxon>
        <taxon>Cellvibrionales</taxon>
        <taxon>Halieaceae</taxon>
        <taxon>Pseudohalioglobus</taxon>
    </lineage>
</organism>
<dbReference type="InterPro" id="IPR011763">
    <property type="entry name" value="COA_CT_C"/>
</dbReference>
<dbReference type="Proteomes" id="UP000323708">
    <property type="component" value="Unassembled WGS sequence"/>
</dbReference>
<dbReference type="Gene3D" id="3.90.226.10">
    <property type="entry name" value="2-enoyl-CoA Hydratase, Chain A, domain 1"/>
    <property type="match status" value="2"/>
</dbReference>
<sequence>MSSHRQQWQQLLEELAQRQGLAQAMGGAEKLTRQRSKGRLNARERAAQLFDADSFNEIGALAGGNHPAGHPPLAGDGVIGGTGLVEGRTVVALLEDFTVMGGSIGHANAAKRARLVRLASEQQLPLVIVLDGAGERMGNAAERYPNAPNDLQLVADLQGKVPVVTLVLGSSAGHGALTGMFADLVIINQGASLFTAGPPLVEAALGIKVTAEELGGAVMHTSESGVAHNLVSTEAEAFAQARRFLSMLPLRAGEAPPQSRDSVGADANDVDALLDIIPPGTDRAYDIREVLATLADAGSVMPLQPDYGRSMVCALCRFGGVAAMVIANQPMVFAGAITCEAAQKATHFIDLAHNFGLPLVSLLDNPGVMPGPEAERAGVLRAAGRMFAAQRRYRGRKVVVTLRKAFGFGSSVMGMNPWDRQAISLALPSVNLGGIPALGGAQAARSSAEESAQVQANQSGAWVPADAMAFDKVINPVALRREIIAALQRD</sequence>
<evidence type="ECO:0000313" key="3">
    <source>
        <dbReference type="EMBL" id="KAA1193107.1"/>
    </source>
</evidence>
<dbReference type="InterPro" id="IPR051047">
    <property type="entry name" value="AccD/PCCB"/>
</dbReference>
<dbReference type="AlphaFoldDB" id="A0A5B0X3J3"/>
<dbReference type="PANTHER" id="PTHR43842">
    <property type="entry name" value="PROPIONYL-COA CARBOXYLASE BETA CHAIN"/>
    <property type="match status" value="1"/>
</dbReference>
<reference evidence="3 4" key="1">
    <citation type="submission" date="2019-09" db="EMBL/GenBank/DDBJ databases">
        <authorList>
            <person name="Chen X.-Y."/>
        </authorList>
    </citation>
    <scope>NUCLEOTIDE SEQUENCE [LARGE SCALE GENOMIC DNA]</scope>
    <source>
        <strain evidence="3 4">NY5</strain>
    </source>
</reference>
<evidence type="ECO:0000259" key="2">
    <source>
        <dbReference type="PROSITE" id="PS50989"/>
    </source>
</evidence>
<dbReference type="EMBL" id="VTUX01000002">
    <property type="protein sequence ID" value="KAA1193107.1"/>
    <property type="molecule type" value="Genomic_DNA"/>
</dbReference>
<keyword evidence="3" id="KW-0808">Transferase</keyword>
<accession>A0A5B0X3J3</accession>
<dbReference type="RefSeq" id="WP_149610215.1">
    <property type="nucleotide sequence ID" value="NZ_VTUX01000002.1"/>
</dbReference>
<evidence type="ECO:0000313" key="4">
    <source>
        <dbReference type="Proteomes" id="UP000323708"/>
    </source>
</evidence>
<keyword evidence="4" id="KW-1185">Reference proteome</keyword>
<gene>
    <name evidence="3" type="ORF">F0M18_04475</name>
</gene>
<dbReference type="SUPFAM" id="SSF52096">
    <property type="entry name" value="ClpP/crotonase"/>
    <property type="match status" value="2"/>
</dbReference>
<dbReference type="PROSITE" id="PS50980">
    <property type="entry name" value="COA_CT_NTER"/>
    <property type="match status" value="1"/>
</dbReference>
<dbReference type="Pfam" id="PF01039">
    <property type="entry name" value="Carboxyl_trans"/>
    <property type="match status" value="1"/>
</dbReference>
<dbReference type="InterPro" id="IPR029045">
    <property type="entry name" value="ClpP/crotonase-like_dom_sf"/>
</dbReference>
<protein>
    <submittedName>
        <fullName evidence="3">Carboxyl transferase</fullName>
    </submittedName>
</protein>
<dbReference type="GO" id="GO:0016740">
    <property type="term" value="F:transferase activity"/>
    <property type="evidence" value="ECO:0007669"/>
    <property type="project" value="UniProtKB-KW"/>
</dbReference>
<evidence type="ECO:0000259" key="1">
    <source>
        <dbReference type="PROSITE" id="PS50980"/>
    </source>
</evidence>
<dbReference type="PANTHER" id="PTHR43842:SF2">
    <property type="entry name" value="PROPIONYL-COA CARBOXYLASE BETA CHAIN, MITOCHONDRIAL"/>
    <property type="match status" value="1"/>
</dbReference>
<dbReference type="InterPro" id="IPR011762">
    <property type="entry name" value="COA_CT_N"/>
</dbReference>
<dbReference type="GO" id="GO:0004658">
    <property type="term" value="F:propionyl-CoA carboxylase activity"/>
    <property type="evidence" value="ECO:0007669"/>
    <property type="project" value="TreeGrafter"/>
</dbReference>